<dbReference type="InterPro" id="IPR003848">
    <property type="entry name" value="DUF218"/>
</dbReference>
<reference evidence="2 3" key="1">
    <citation type="submission" date="2018-07" db="EMBL/GenBank/DDBJ databases">
        <title>Dyella tabacisoli L4-6T, whole genome shotgun sequence.</title>
        <authorList>
            <person name="Zhou X.-K."/>
            <person name="Li W.-J."/>
            <person name="Duan Y.-Q."/>
        </authorList>
    </citation>
    <scope>NUCLEOTIDE SEQUENCE [LARGE SCALE GENOMIC DNA]</scope>
    <source>
        <strain evidence="2 3">L4-6</strain>
    </source>
</reference>
<evidence type="ECO:0000259" key="1">
    <source>
        <dbReference type="Pfam" id="PF02698"/>
    </source>
</evidence>
<dbReference type="InterPro" id="IPR028082">
    <property type="entry name" value="Peripla_BP_I"/>
</dbReference>
<comment type="caution">
    <text evidence="2">The sequence shown here is derived from an EMBL/GenBank/DDBJ whole genome shotgun (WGS) entry which is preliminary data.</text>
</comment>
<sequence>MPRPHRLPSLIQRHAGWRHLRQGVLAATSLWLLGACIIAATGIATRPQPAELALVLGNTVDRVNRPLPRLEARLQAAQALYQRGGCGTVMVSGGVDSSDGRDEAIGMRDWLVAHGVPAQHIVVDSSGDNTRASALHAQAWLAAHGQHRVVVVSQYFHLPRARLALRQAGAEDAGGDYPRRWFIRDVYSSLREVPGYLAYWVGWS</sequence>
<dbReference type="InterPro" id="IPR014729">
    <property type="entry name" value="Rossmann-like_a/b/a_fold"/>
</dbReference>
<organism evidence="2 3">
    <name type="scientific">Dyella tabacisoli</name>
    <dbReference type="NCBI Taxonomy" id="2282381"/>
    <lineage>
        <taxon>Bacteria</taxon>
        <taxon>Pseudomonadati</taxon>
        <taxon>Pseudomonadota</taxon>
        <taxon>Gammaproteobacteria</taxon>
        <taxon>Lysobacterales</taxon>
        <taxon>Rhodanobacteraceae</taxon>
        <taxon>Dyella</taxon>
    </lineage>
</organism>
<evidence type="ECO:0000313" key="3">
    <source>
        <dbReference type="Proteomes" id="UP000253782"/>
    </source>
</evidence>
<dbReference type="PANTHER" id="PTHR30336">
    <property type="entry name" value="INNER MEMBRANE PROTEIN, PROBABLE PERMEASE"/>
    <property type="match status" value="1"/>
</dbReference>
<dbReference type="Proteomes" id="UP000253782">
    <property type="component" value="Unassembled WGS sequence"/>
</dbReference>
<feature type="domain" description="DUF218" evidence="1">
    <location>
        <begin position="53"/>
        <end position="170"/>
    </location>
</feature>
<proteinExistence type="predicted"/>
<dbReference type="Pfam" id="PF02698">
    <property type="entry name" value="DUF218"/>
    <property type="match status" value="1"/>
</dbReference>
<dbReference type="OrthoDB" id="9782395at2"/>
<evidence type="ECO:0000313" key="2">
    <source>
        <dbReference type="EMBL" id="RDD82279.1"/>
    </source>
</evidence>
<protein>
    <submittedName>
        <fullName evidence="2">YdcF family protein</fullName>
    </submittedName>
</protein>
<dbReference type="AlphaFoldDB" id="A0A369UVA0"/>
<dbReference type="InterPro" id="IPR051599">
    <property type="entry name" value="Cell_Envelope_Assoc"/>
</dbReference>
<dbReference type="SUPFAM" id="SSF53822">
    <property type="entry name" value="Periplasmic binding protein-like I"/>
    <property type="match status" value="1"/>
</dbReference>
<dbReference type="GO" id="GO:0005886">
    <property type="term" value="C:plasma membrane"/>
    <property type="evidence" value="ECO:0007669"/>
    <property type="project" value="TreeGrafter"/>
</dbReference>
<accession>A0A369UVA0</accession>
<dbReference type="EMBL" id="QQAH01000006">
    <property type="protein sequence ID" value="RDD82279.1"/>
    <property type="molecule type" value="Genomic_DNA"/>
</dbReference>
<gene>
    <name evidence="2" type="ORF">DVJ77_07615</name>
</gene>
<dbReference type="Gene3D" id="3.40.50.620">
    <property type="entry name" value="HUPs"/>
    <property type="match status" value="1"/>
</dbReference>
<dbReference type="CDD" id="cd06259">
    <property type="entry name" value="YdcF-like"/>
    <property type="match status" value="1"/>
</dbReference>
<keyword evidence="3" id="KW-1185">Reference proteome</keyword>
<dbReference type="PANTHER" id="PTHR30336:SF20">
    <property type="entry name" value="DUF218 DOMAIN-CONTAINING PROTEIN"/>
    <property type="match status" value="1"/>
</dbReference>
<name>A0A369UVA0_9GAMM</name>